<dbReference type="RefSeq" id="WP_138842194.1">
    <property type="nucleotide sequence ID" value="NZ_VCPD01000003.1"/>
</dbReference>
<reference evidence="3 4" key="1">
    <citation type="submission" date="2019-05" db="EMBL/GenBank/DDBJ databases">
        <title>Ruegeria sp. nov., isolated from tidal flat.</title>
        <authorList>
            <person name="Kim W."/>
        </authorList>
    </citation>
    <scope>NUCLEOTIDE SEQUENCE [LARGE SCALE GENOMIC DNA]</scope>
    <source>
        <strain evidence="3 4">CAU 1488</strain>
    </source>
</reference>
<feature type="domain" description="Peptidoglycan binding-like" evidence="2">
    <location>
        <begin position="77"/>
        <end position="124"/>
    </location>
</feature>
<name>A0ABY2WZM4_9RHOB</name>
<evidence type="ECO:0000313" key="4">
    <source>
        <dbReference type="Proteomes" id="UP001193035"/>
    </source>
</evidence>
<dbReference type="Pfam" id="PF01471">
    <property type="entry name" value="PG_binding_1"/>
    <property type="match status" value="1"/>
</dbReference>
<dbReference type="InterPro" id="IPR036366">
    <property type="entry name" value="PGBDSf"/>
</dbReference>
<evidence type="ECO:0000259" key="2">
    <source>
        <dbReference type="Pfam" id="PF01471"/>
    </source>
</evidence>
<accession>A0ABY2WZM4</accession>
<dbReference type="InterPro" id="IPR036365">
    <property type="entry name" value="PGBD-like_sf"/>
</dbReference>
<gene>
    <name evidence="3" type="ORF">FGK63_11255</name>
</gene>
<feature type="compositionally biased region" description="Low complexity" evidence="1">
    <location>
        <begin position="56"/>
        <end position="65"/>
    </location>
</feature>
<sequence length="438" mass="45687">MIAKYLSTTFIVASLSLVPAEKAAADEAAAFIGGALLGGIVGSEIQKNKQRKQQTTRRSTTTSKSYSSGISSAQRQQNREVQTALNYFGYNVGAVDGALGRNSRAGITRYQADMGYPADGYLDDHERSFLLTSYQRALASAHVPPYNQILASQGQAGLLRTYRNEQLGIATPQGATTQPQGQLAVLPQQGQTATLPQMGVQGTTARADTGGQLPSFAFAPTGKSANDLCNDTSVLTASNGGPIQASSMTNPNLALNEQFCQARVQAIAESDRLEEAVPNMTAPQIEQQCEQLTAALAPYLSGIESKSANDVIAATSTFLHQSGHSMDQLVSGGQLCLGVGYRTDNGEMALASAVLLSAAGQQGYGEVVGHQLREGIGVAKATGPQPGEWMRLALDAAQSGNTVLGQTPERLAVLNAAMSPAGASATTTLPVFQTTTGN</sequence>
<protein>
    <submittedName>
        <fullName evidence="3">Peptidoglycan-binding protein</fullName>
    </submittedName>
</protein>
<dbReference type="Proteomes" id="UP001193035">
    <property type="component" value="Unassembled WGS sequence"/>
</dbReference>
<evidence type="ECO:0000313" key="3">
    <source>
        <dbReference type="EMBL" id="TMV08018.1"/>
    </source>
</evidence>
<evidence type="ECO:0000256" key="1">
    <source>
        <dbReference type="SAM" id="MobiDB-lite"/>
    </source>
</evidence>
<organism evidence="3 4">
    <name type="scientific">Ruegeria sediminis</name>
    <dbReference type="NCBI Taxonomy" id="2583820"/>
    <lineage>
        <taxon>Bacteria</taxon>
        <taxon>Pseudomonadati</taxon>
        <taxon>Pseudomonadota</taxon>
        <taxon>Alphaproteobacteria</taxon>
        <taxon>Rhodobacterales</taxon>
        <taxon>Roseobacteraceae</taxon>
        <taxon>Ruegeria</taxon>
    </lineage>
</organism>
<feature type="region of interest" description="Disordered" evidence="1">
    <location>
        <begin position="47"/>
        <end position="76"/>
    </location>
</feature>
<dbReference type="InterPro" id="IPR002477">
    <property type="entry name" value="Peptidoglycan-bd-like"/>
</dbReference>
<comment type="caution">
    <text evidence="3">The sequence shown here is derived from an EMBL/GenBank/DDBJ whole genome shotgun (WGS) entry which is preliminary data.</text>
</comment>
<keyword evidence="4" id="KW-1185">Reference proteome</keyword>
<dbReference type="EMBL" id="VCPD01000003">
    <property type="protein sequence ID" value="TMV08018.1"/>
    <property type="molecule type" value="Genomic_DNA"/>
</dbReference>
<dbReference type="SUPFAM" id="SSF47090">
    <property type="entry name" value="PGBD-like"/>
    <property type="match status" value="1"/>
</dbReference>
<dbReference type="Gene3D" id="1.10.101.10">
    <property type="entry name" value="PGBD-like superfamily/PGBD"/>
    <property type="match status" value="1"/>
</dbReference>
<feature type="compositionally biased region" description="Polar residues" evidence="1">
    <location>
        <begin position="66"/>
        <end position="76"/>
    </location>
</feature>
<proteinExistence type="predicted"/>